<accession>A0A6V7GXH1</accession>
<feature type="non-terminal residue" evidence="1">
    <location>
        <position position="1"/>
    </location>
</feature>
<sequence>KRITVRGSYENGNIDRRQDVRDLANNINCRGHVGLKAG</sequence>
<dbReference type="Proteomes" id="UP000752696">
    <property type="component" value="Unassembled WGS sequence"/>
</dbReference>
<protein>
    <submittedName>
        <fullName evidence="1">Uncharacterized protein</fullName>
    </submittedName>
</protein>
<feature type="non-terminal residue" evidence="1">
    <location>
        <position position="38"/>
    </location>
</feature>
<comment type="caution">
    <text evidence="1">The sequence shown here is derived from an EMBL/GenBank/DDBJ whole genome shotgun (WGS) entry which is preliminary data.</text>
</comment>
<dbReference type="AlphaFoldDB" id="A0A6V7GXH1"/>
<reference evidence="1" key="1">
    <citation type="submission" date="2020-07" db="EMBL/GenBank/DDBJ databases">
        <authorList>
            <person name="Nazaruddin N."/>
        </authorList>
    </citation>
    <scope>NUCLEOTIDE SEQUENCE</scope>
</reference>
<evidence type="ECO:0000313" key="2">
    <source>
        <dbReference type="Proteomes" id="UP000752696"/>
    </source>
</evidence>
<organism evidence="1 2">
    <name type="scientific">Heterotrigona itama</name>
    <dbReference type="NCBI Taxonomy" id="395501"/>
    <lineage>
        <taxon>Eukaryota</taxon>
        <taxon>Metazoa</taxon>
        <taxon>Ecdysozoa</taxon>
        <taxon>Arthropoda</taxon>
        <taxon>Hexapoda</taxon>
        <taxon>Insecta</taxon>
        <taxon>Pterygota</taxon>
        <taxon>Neoptera</taxon>
        <taxon>Endopterygota</taxon>
        <taxon>Hymenoptera</taxon>
        <taxon>Apocrita</taxon>
        <taxon>Aculeata</taxon>
        <taxon>Apoidea</taxon>
        <taxon>Anthophila</taxon>
        <taxon>Apidae</taxon>
        <taxon>Heterotrigona</taxon>
    </lineage>
</organism>
<keyword evidence="2" id="KW-1185">Reference proteome</keyword>
<proteinExistence type="predicted"/>
<evidence type="ECO:0000313" key="1">
    <source>
        <dbReference type="EMBL" id="CAD1469061.1"/>
    </source>
</evidence>
<gene>
    <name evidence="1" type="ORF">MHI_LOCUS92769</name>
</gene>
<dbReference type="EMBL" id="CAJDYZ010001687">
    <property type="protein sequence ID" value="CAD1469061.1"/>
    <property type="molecule type" value="Genomic_DNA"/>
</dbReference>
<name>A0A6V7GXH1_9HYME</name>